<keyword evidence="1" id="KW-1133">Transmembrane helix</keyword>
<sequence length="67" mass="7982">MSNTKRDSGIAYMLLGIYSLMVSWYFNHSIILLIICYIFWPIYLLYEVLSGHLSHGMWKEIPLSYFK</sequence>
<organism evidence="2 3">
    <name type="scientific">Mucilaginibacter ginsenosidivorans</name>
    <dbReference type="NCBI Taxonomy" id="398053"/>
    <lineage>
        <taxon>Bacteria</taxon>
        <taxon>Pseudomonadati</taxon>
        <taxon>Bacteroidota</taxon>
        <taxon>Sphingobacteriia</taxon>
        <taxon>Sphingobacteriales</taxon>
        <taxon>Sphingobacteriaceae</taxon>
        <taxon>Mucilaginibacter</taxon>
    </lineage>
</organism>
<keyword evidence="3" id="KW-1185">Reference proteome</keyword>
<name>A0A5B8UXH0_9SPHI</name>
<dbReference type="KEGG" id="mgin:FRZ54_13825"/>
<dbReference type="EMBL" id="CP042436">
    <property type="protein sequence ID" value="QEC63608.1"/>
    <property type="molecule type" value="Genomic_DNA"/>
</dbReference>
<proteinExistence type="predicted"/>
<evidence type="ECO:0000313" key="2">
    <source>
        <dbReference type="EMBL" id="QEC63608.1"/>
    </source>
</evidence>
<dbReference type="OrthoDB" id="799201at2"/>
<keyword evidence="1" id="KW-0472">Membrane</keyword>
<accession>A0A5B8UXH0</accession>
<dbReference type="RefSeq" id="WP_147032183.1">
    <property type="nucleotide sequence ID" value="NZ_CP042436.1"/>
</dbReference>
<evidence type="ECO:0000313" key="3">
    <source>
        <dbReference type="Proteomes" id="UP000321479"/>
    </source>
</evidence>
<gene>
    <name evidence="2" type="ORF">FRZ54_13825</name>
</gene>
<dbReference type="Proteomes" id="UP000321479">
    <property type="component" value="Chromosome"/>
</dbReference>
<reference evidence="2 3" key="1">
    <citation type="journal article" date="2017" name="Curr. Microbiol.">
        <title>Mucilaginibacter ginsenosidivorans sp. nov., Isolated from Soil of Ginseng Field.</title>
        <authorList>
            <person name="Kim M.M."/>
            <person name="Siddiqi M.Z."/>
            <person name="Im W.T."/>
        </authorList>
    </citation>
    <scope>NUCLEOTIDE SEQUENCE [LARGE SCALE GENOMIC DNA]</scope>
    <source>
        <strain evidence="2 3">Gsoil 3017</strain>
    </source>
</reference>
<feature type="transmembrane region" description="Helical" evidence="1">
    <location>
        <begin position="32"/>
        <end position="49"/>
    </location>
</feature>
<protein>
    <submittedName>
        <fullName evidence="2">Uncharacterized protein</fullName>
    </submittedName>
</protein>
<evidence type="ECO:0000256" key="1">
    <source>
        <dbReference type="SAM" id="Phobius"/>
    </source>
</evidence>
<keyword evidence="1" id="KW-0812">Transmembrane</keyword>
<dbReference type="AlphaFoldDB" id="A0A5B8UXH0"/>